<evidence type="ECO:0000313" key="1">
    <source>
        <dbReference type="EMBL" id="CAB4162148.1"/>
    </source>
</evidence>
<proteinExistence type="predicted"/>
<sequence length="90" mass="10038">MSTDDADTLTPGDAVTYRADYAEYEQLPAGWPRNYMCDKEVLAISPTHVTLREPHSTFPHVYSRGLLLSTCYTLKSPAASKHLQCSGYIL</sequence>
<reference evidence="1" key="1">
    <citation type="submission" date="2020-04" db="EMBL/GenBank/DDBJ databases">
        <authorList>
            <person name="Chiriac C."/>
            <person name="Salcher M."/>
            <person name="Ghai R."/>
            <person name="Kavagutti S V."/>
        </authorList>
    </citation>
    <scope>NUCLEOTIDE SEQUENCE</scope>
</reference>
<name>A0A6J5NYM1_9CAUD</name>
<dbReference type="EMBL" id="LR796723">
    <property type="protein sequence ID" value="CAB4162148.1"/>
    <property type="molecule type" value="Genomic_DNA"/>
</dbReference>
<accession>A0A6J5NYM1</accession>
<organism evidence="1">
    <name type="scientific">uncultured Caudovirales phage</name>
    <dbReference type="NCBI Taxonomy" id="2100421"/>
    <lineage>
        <taxon>Viruses</taxon>
        <taxon>Duplodnaviria</taxon>
        <taxon>Heunggongvirae</taxon>
        <taxon>Uroviricota</taxon>
        <taxon>Caudoviricetes</taxon>
        <taxon>Peduoviridae</taxon>
        <taxon>Maltschvirus</taxon>
        <taxon>Maltschvirus maltsch</taxon>
    </lineage>
</organism>
<protein>
    <submittedName>
        <fullName evidence="1">Uncharacterized protein</fullName>
    </submittedName>
</protein>
<gene>
    <name evidence="1" type="ORF">UFOVP777_24</name>
</gene>